<dbReference type="Proteomes" id="UP000827986">
    <property type="component" value="Unassembled WGS sequence"/>
</dbReference>
<feature type="region of interest" description="Disordered" evidence="21">
    <location>
        <begin position="207"/>
        <end position="232"/>
    </location>
</feature>
<dbReference type="Gene3D" id="1.10.238.10">
    <property type="entry name" value="EF-hand"/>
    <property type="match status" value="2"/>
</dbReference>
<dbReference type="Pfam" id="PF00388">
    <property type="entry name" value="PI-PLC-X"/>
    <property type="match status" value="1"/>
</dbReference>
<dbReference type="InterPro" id="IPR001849">
    <property type="entry name" value="PH_domain"/>
</dbReference>
<evidence type="ECO:0000256" key="8">
    <source>
        <dbReference type="ARBA" id="ARBA00022723"/>
    </source>
</evidence>
<feature type="compositionally biased region" description="Low complexity" evidence="21">
    <location>
        <begin position="304"/>
        <end position="314"/>
    </location>
</feature>
<feature type="domain" description="PH" evidence="22">
    <location>
        <begin position="346"/>
        <end position="454"/>
    </location>
</feature>
<proteinExistence type="predicted"/>
<dbReference type="AlphaFoldDB" id="A0A9D3XPN5"/>
<dbReference type="InterPro" id="IPR011993">
    <property type="entry name" value="PH-like_dom_sf"/>
</dbReference>
<dbReference type="GO" id="GO:0004435">
    <property type="term" value="F:phosphatidylinositol-4,5-bisphosphate phospholipase C activity"/>
    <property type="evidence" value="ECO:0007669"/>
    <property type="project" value="UniProtKB-EC"/>
</dbReference>
<dbReference type="CDD" id="cd13363">
    <property type="entry name" value="PH_PLC_delta"/>
    <property type="match status" value="1"/>
</dbReference>
<dbReference type="GO" id="GO:0005634">
    <property type="term" value="C:nucleus"/>
    <property type="evidence" value="ECO:0007669"/>
    <property type="project" value="UniProtKB-SubCell"/>
</dbReference>
<dbReference type="InterPro" id="IPR015359">
    <property type="entry name" value="PLC_EF-hand-like"/>
</dbReference>
<dbReference type="PROSITE" id="PS00018">
    <property type="entry name" value="EF_HAND_1"/>
    <property type="match status" value="2"/>
</dbReference>
<feature type="region of interest" description="Disordered" evidence="21">
    <location>
        <begin position="297"/>
        <end position="326"/>
    </location>
</feature>
<dbReference type="GO" id="GO:0035556">
    <property type="term" value="P:intracellular signal transduction"/>
    <property type="evidence" value="ECO:0007669"/>
    <property type="project" value="InterPro"/>
</dbReference>
<evidence type="ECO:0000256" key="15">
    <source>
        <dbReference type="ARBA" id="ARBA00023136"/>
    </source>
</evidence>
<evidence type="ECO:0000256" key="10">
    <source>
        <dbReference type="ARBA" id="ARBA00022801"/>
    </source>
</evidence>
<dbReference type="SMART" id="SM00148">
    <property type="entry name" value="PLCXc"/>
    <property type="match status" value="1"/>
</dbReference>
<dbReference type="Gene3D" id="3.20.20.190">
    <property type="entry name" value="Phosphatidylinositol (PI) phosphodiesterase"/>
    <property type="match status" value="1"/>
</dbReference>
<evidence type="ECO:0000256" key="12">
    <source>
        <dbReference type="ARBA" id="ARBA00022837"/>
    </source>
</evidence>
<organism evidence="24 25">
    <name type="scientific">Mauremys mutica</name>
    <name type="common">yellowpond turtle</name>
    <dbReference type="NCBI Taxonomy" id="74926"/>
    <lineage>
        <taxon>Eukaryota</taxon>
        <taxon>Metazoa</taxon>
        <taxon>Chordata</taxon>
        <taxon>Craniata</taxon>
        <taxon>Vertebrata</taxon>
        <taxon>Euteleostomi</taxon>
        <taxon>Archelosauria</taxon>
        <taxon>Testudinata</taxon>
        <taxon>Testudines</taxon>
        <taxon>Cryptodira</taxon>
        <taxon>Durocryptodira</taxon>
        <taxon>Testudinoidea</taxon>
        <taxon>Geoemydidae</taxon>
        <taxon>Geoemydinae</taxon>
        <taxon>Mauremys</taxon>
    </lineage>
</organism>
<dbReference type="GO" id="GO:0005509">
    <property type="term" value="F:calcium ion binding"/>
    <property type="evidence" value="ECO:0007669"/>
    <property type="project" value="InterPro"/>
</dbReference>
<dbReference type="InterPro" id="IPR001192">
    <property type="entry name" value="PI-PLC_fam"/>
</dbReference>
<dbReference type="SUPFAM" id="SSF51695">
    <property type="entry name" value="PLC-like phosphodiesterases"/>
    <property type="match status" value="1"/>
</dbReference>
<dbReference type="GO" id="GO:0016042">
    <property type="term" value="P:lipid catabolic process"/>
    <property type="evidence" value="ECO:0007669"/>
    <property type="project" value="UniProtKB-KW"/>
</dbReference>
<evidence type="ECO:0000256" key="6">
    <source>
        <dbReference type="ARBA" id="ARBA00012368"/>
    </source>
</evidence>
<dbReference type="SMART" id="SM00233">
    <property type="entry name" value="PH"/>
    <property type="match status" value="1"/>
</dbReference>
<evidence type="ECO:0000256" key="20">
    <source>
        <dbReference type="RuleBase" id="RU361133"/>
    </source>
</evidence>
<keyword evidence="8" id="KW-0479">Metal-binding</keyword>
<evidence type="ECO:0000256" key="16">
    <source>
        <dbReference type="ARBA" id="ARBA00023224"/>
    </source>
</evidence>
<evidence type="ECO:0000256" key="5">
    <source>
        <dbReference type="ARBA" id="ARBA00004496"/>
    </source>
</evidence>
<feature type="compositionally biased region" description="Polar residues" evidence="21">
    <location>
        <begin position="865"/>
        <end position="877"/>
    </location>
</feature>
<dbReference type="FunFam" id="1.10.238.10:FF:000005">
    <property type="entry name" value="Phosphoinositide phospholipase C"/>
    <property type="match status" value="1"/>
</dbReference>
<dbReference type="GO" id="GO:0005886">
    <property type="term" value="C:plasma membrane"/>
    <property type="evidence" value="ECO:0007669"/>
    <property type="project" value="TreeGrafter"/>
</dbReference>
<keyword evidence="16" id="KW-0807">Transducer</keyword>
<evidence type="ECO:0000256" key="18">
    <source>
        <dbReference type="ARBA" id="ARBA00023674"/>
    </source>
</evidence>
<reference evidence="24" key="1">
    <citation type="submission" date="2021-09" db="EMBL/GenBank/DDBJ databases">
        <title>The genome of Mauremys mutica provides insights into the evolution of semi-aquatic lifestyle.</title>
        <authorList>
            <person name="Gong S."/>
            <person name="Gao Y."/>
        </authorList>
    </citation>
    <scope>NUCLEOTIDE SEQUENCE</scope>
    <source>
        <strain evidence="24">MM-2020</strain>
        <tissue evidence="24">Muscle</tissue>
    </source>
</reference>
<evidence type="ECO:0000256" key="11">
    <source>
        <dbReference type="ARBA" id="ARBA00022824"/>
    </source>
</evidence>
<keyword evidence="13 20" id="KW-0442">Lipid degradation</keyword>
<evidence type="ECO:0000256" key="13">
    <source>
        <dbReference type="ARBA" id="ARBA00022963"/>
    </source>
</evidence>
<dbReference type="EC" id="3.1.4.11" evidence="6 20"/>
<dbReference type="InterPro" id="IPR011992">
    <property type="entry name" value="EF-hand-dom_pair"/>
</dbReference>
<dbReference type="EMBL" id="JAHDVG010000464">
    <property type="protein sequence ID" value="KAH1184504.1"/>
    <property type="molecule type" value="Genomic_DNA"/>
</dbReference>
<dbReference type="PANTHER" id="PTHR10336">
    <property type="entry name" value="PHOSPHOINOSITIDE-SPECIFIC PHOSPHOLIPASE C FAMILY PROTEIN"/>
    <property type="match status" value="1"/>
</dbReference>
<keyword evidence="14 20" id="KW-0443">Lipid metabolism</keyword>
<evidence type="ECO:0000313" key="25">
    <source>
        <dbReference type="Proteomes" id="UP000827986"/>
    </source>
</evidence>
<dbReference type="PRINTS" id="PR00390">
    <property type="entry name" value="PHPHLIPASEC"/>
</dbReference>
<name>A0A9D3XPN5_9SAUR</name>
<evidence type="ECO:0000256" key="9">
    <source>
        <dbReference type="ARBA" id="ARBA00022737"/>
    </source>
</evidence>
<comment type="caution">
    <text evidence="24">The sequence shown here is derived from an EMBL/GenBank/DDBJ whole genome shotgun (WGS) entry which is preliminary data.</text>
</comment>
<evidence type="ECO:0000256" key="3">
    <source>
        <dbReference type="ARBA" id="ARBA00004170"/>
    </source>
</evidence>
<feature type="region of interest" description="Disordered" evidence="21">
    <location>
        <begin position="89"/>
        <end position="126"/>
    </location>
</feature>
<gene>
    <name evidence="24" type="ORF">KIL84_012445</name>
</gene>
<dbReference type="Gene3D" id="2.30.29.30">
    <property type="entry name" value="Pleckstrin-homology domain (PH domain)/Phosphotyrosine-binding domain (PTB)"/>
    <property type="match status" value="1"/>
</dbReference>
<evidence type="ECO:0000313" key="24">
    <source>
        <dbReference type="EMBL" id="KAH1184504.1"/>
    </source>
</evidence>
<dbReference type="CDD" id="cd16219">
    <property type="entry name" value="EFh_PI-PLCdelta4"/>
    <property type="match status" value="1"/>
</dbReference>
<keyword evidence="10 20" id="KW-0378">Hydrolase</keyword>
<feature type="domain" description="EF-hand" evidence="23">
    <location>
        <begin position="502"/>
        <end position="528"/>
    </location>
</feature>
<evidence type="ECO:0000256" key="21">
    <source>
        <dbReference type="SAM" id="MobiDB-lite"/>
    </source>
</evidence>
<comment type="cofactor">
    <cofactor evidence="1">
        <name>Ca(2+)</name>
        <dbReference type="ChEBI" id="CHEBI:29108"/>
    </cofactor>
</comment>
<feature type="compositionally biased region" description="Basic and acidic residues" evidence="21">
    <location>
        <begin position="111"/>
        <end position="126"/>
    </location>
</feature>
<keyword evidence="17" id="KW-0539">Nucleus</keyword>
<dbReference type="PANTHER" id="PTHR10336:SF31">
    <property type="entry name" value="1-PHOSPHATIDYLINOSITOL 4,5-BISPHOSPHATE PHOSPHODIESTERASE DELTA-4"/>
    <property type="match status" value="1"/>
</dbReference>
<dbReference type="PROSITE" id="PS50003">
    <property type="entry name" value="PH_DOMAIN"/>
    <property type="match status" value="1"/>
</dbReference>
<keyword evidence="11" id="KW-0256">Endoplasmic reticulum</keyword>
<evidence type="ECO:0000256" key="19">
    <source>
        <dbReference type="ARBA" id="ARBA00023726"/>
    </source>
</evidence>
<evidence type="ECO:0000256" key="7">
    <source>
        <dbReference type="ARBA" id="ARBA00022490"/>
    </source>
</evidence>
<feature type="domain" description="EF-hand" evidence="23">
    <location>
        <begin position="529"/>
        <end position="564"/>
    </location>
</feature>
<dbReference type="Pfam" id="PF00169">
    <property type="entry name" value="PH"/>
    <property type="match status" value="1"/>
</dbReference>
<comment type="catalytic activity">
    <reaction evidence="19">
        <text>a 1,2-diacyl-sn-glycero-3-phospho-(1D-myo-inositol) + H2O = 1D-myo-inositol 1-phosphate + a 1,2-diacyl-sn-glycerol + H(+)</text>
        <dbReference type="Rhea" id="RHEA:43484"/>
        <dbReference type="ChEBI" id="CHEBI:15377"/>
        <dbReference type="ChEBI" id="CHEBI:15378"/>
        <dbReference type="ChEBI" id="CHEBI:17815"/>
        <dbReference type="ChEBI" id="CHEBI:57880"/>
        <dbReference type="ChEBI" id="CHEBI:58433"/>
    </reaction>
    <physiologicalReaction direction="left-to-right" evidence="19">
        <dbReference type="Rhea" id="RHEA:43485"/>
    </physiologicalReaction>
</comment>
<feature type="compositionally biased region" description="Acidic residues" evidence="21">
    <location>
        <begin position="809"/>
        <end position="829"/>
    </location>
</feature>
<evidence type="ECO:0000256" key="17">
    <source>
        <dbReference type="ARBA" id="ARBA00023242"/>
    </source>
</evidence>
<dbReference type="Pfam" id="PF09279">
    <property type="entry name" value="EF-hand_like"/>
    <property type="match status" value="1"/>
</dbReference>
<evidence type="ECO:0000256" key="4">
    <source>
        <dbReference type="ARBA" id="ARBA00004240"/>
    </source>
</evidence>
<keyword evidence="12" id="KW-0106">Calcium</keyword>
<comment type="subcellular location">
    <subcellularLocation>
        <location evidence="5">Cytoplasm</location>
    </subcellularLocation>
    <subcellularLocation>
        <location evidence="4">Endoplasmic reticulum</location>
    </subcellularLocation>
    <subcellularLocation>
        <location evidence="3">Membrane</location>
        <topology evidence="3">Peripheral membrane protein</topology>
    </subcellularLocation>
    <subcellularLocation>
        <location evidence="2">Nucleus</location>
    </subcellularLocation>
</comment>
<dbReference type="InterPro" id="IPR000909">
    <property type="entry name" value="PLipase_C_PInositol-sp_X_dom"/>
</dbReference>
<dbReference type="SUPFAM" id="SSF47473">
    <property type="entry name" value="EF-hand"/>
    <property type="match status" value="1"/>
</dbReference>
<dbReference type="Pfam" id="PF13202">
    <property type="entry name" value="EF-hand_5"/>
    <property type="match status" value="1"/>
</dbReference>
<dbReference type="PROSITE" id="PS50222">
    <property type="entry name" value="EF_HAND_2"/>
    <property type="match status" value="2"/>
</dbReference>
<keyword evidence="25" id="KW-1185">Reference proteome</keyword>
<dbReference type="InterPro" id="IPR018247">
    <property type="entry name" value="EF_Hand_1_Ca_BS"/>
</dbReference>
<dbReference type="GO" id="GO:0005783">
    <property type="term" value="C:endoplasmic reticulum"/>
    <property type="evidence" value="ECO:0007669"/>
    <property type="project" value="UniProtKB-SubCell"/>
</dbReference>
<evidence type="ECO:0000256" key="1">
    <source>
        <dbReference type="ARBA" id="ARBA00001913"/>
    </source>
</evidence>
<evidence type="ECO:0000256" key="14">
    <source>
        <dbReference type="ARBA" id="ARBA00023098"/>
    </source>
</evidence>
<sequence>MSALPCRDYPPLAGAAQAPAMPGRGVTVLLEQLHCAWGCRAAGGAVRGKQGESRGLRPFLSCVERQMVAPASTNSLILHPAAVPWTPGSAGLAPSTSGRPEFRNPSGLVRGGDRRSHSRLRTDRTGHLAGRETEALTGLDELGSRLPLRGAAHGLGWGYCSRARGRRRLLAEQDVGELGSPQLCLDPLQPPVGPLAVPPCILLSGEPEGALRPRHEAGGAGTGPSAGAKRQADGRGRLVVGLLVAPRQQGIPQLWALPQRPRLLLLPPPSRSRSQSWAGPGAHFSSQLSGWVSSCPERRGPGRAGPRGAAAAGGTSRRCPSGQAPDDSPMALHLYSPRLQLDETLQQMQQGTLMRKVKSKSWKKQRYFKLQDDCMTVWYKSKKTGNTKYTFSISDVETVREGHQSEVLQSLAEEFPPEHCFTVVFHGRRGNLDLIAGSPEEAQCWVRGLRRLVEIVTKMDQQEKMDQYPSAGLAPSPGSSCPLAPRPVAFLSPPGRWICDWFHKADKNKDGRMSFKEVRQLLRMMNMDMNEDHAVRLFQMADRSESGTLEGEEFVLFYKALTQRDDVLGVFQAFSQDGKKLTLLELVDFLQQEQLEGENTQEFAMELIARYEPSESARARHVLSLNGFLLYLRSPEGAIFNPVHGPLCQDMTQPLCHYFISSSHNTYLLEDQLRGQSSVEGYIRALKRGCRCLEVDCWDGPSGEPVVYHGHTFTSKIPFQDVVRTLGQYGFQASDYPVILSLENHCGPEQQHLMAQHLTGILGERLLTAPLDARGPPQLPSPEELRGRIILKGKRAESLAHSPSGQPDEAPEREASEDDDGLEAEEESLSQEAKGKAEVQSREQRTRAGGSVNGWLRPVGAGSQPVATSPRDSSVQGADTLPHPTLGLPGAHHPWVLGETAWLRAAITSHGARALALSIGLSFCQELSRPPADPELGCPGALPRTAGRAGARMLCALDETSTLCPPTTSEN</sequence>
<evidence type="ECO:0000256" key="2">
    <source>
        <dbReference type="ARBA" id="ARBA00004123"/>
    </source>
</evidence>
<comment type="catalytic activity">
    <reaction evidence="18">
        <text>a 1,2-diacyl-sn-glycero-3-phospho-(1D-myo-inositol-4,5-bisphosphate) + H2O = 1D-myo-inositol 1,4,5-trisphosphate + a 1,2-diacyl-sn-glycerol + H(+)</text>
        <dbReference type="Rhea" id="RHEA:33179"/>
        <dbReference type="ChEBI" id="CHEBI:15377"/>
        <dbReference type="ChEBI" id="CHEBI:15378"/>
        <dbReference type="ChEBI" id="CHEBI:17815"/>
        <dbReference type="ChEBI" id="CHEBI:58456"/>
        <dbReference type="ChEBI" id="CHEBI:203600"/>
        <dbReference type="EC" id="3.1.4.11"/>
    </reaction>
    <physiologicalReaction direction="left-to-right" evidence="18">
        <dbReference type="Rhea" id="RHEA:33180"/>
    </physiologicalReaction>
</comment>
<keyword evidence="7" id="KW-0963">Cytoplasm</keyword>
<keyword evidence="15" id="KW-0472">Membrane</keyword>
<dbReference type="CDD" id="cd08558">
    <property type="entry name" value="PI-PLCc_eukaryota"/>
    <property type="match status" value="1"/>
</dbReference>
<evidence type="ECO:0000259" key="23">
    <source>
        <dbReference type="PROSITE" id="PS50222"/>
    </source>
</evidence>
<dbReference type="PROSITE" id="PS50007">
    <property type="entry name" value="PIPLC_X_DOMAIN"/>
    <property type="match status" value="1"/>
</dbReference>
<dbReference type="InterPro" id="IPR002048">
    <property type="entry name" value="EF_hand_dom"/>
</dbReference>
<accession>A0A9D3XPN5</accession>
<feature type="compositionally biased region" description="Basic and acidic residues" evidence="21">
    <location>
        <begin position="833"/>
        <end position="846"/>
    </location>
</feature>
<dbReference type="FunFam" id="2.30.29.30:FF:000088">
    <property type="entry name" value="Phosphoinositide phospholipase C"/>
    <property type="match status" value="1"/>
</dbReference>
<evidence type="ECO:0000259" key="22">
    <source>
        <dbReference type="PROSITE" id="PS50003"/>
    </source>
</evidence>
<dbReference type="InterPro" id="IPR017946">
    <property type="entry name" value="PLC-like_Pdiesterase_TIM-brl"/>
</dbReference>
<dbReference type="SMART" id="SM00054">
    <property type="entry name" value="EFh"/>
    <property type="match status" value="2"/>
</dbReference>
<keyword evidence="9" id="KW-0677">Repeat</keyword>
<feature type="region of interest" description="Disordered" evidence="21">
    <location>
        <begin position="794"/>
        <end position="886"/>
    </location>
</feature>
<dbReference type="SUPFAM" id="SSF50729">
    <property type="entry name" value="PH domain-like"/>
    <property type="match status" value="1"/>
</dbReference>
<protein>
    <recommendedName>
        <fullName evidence="6 20">Phosphoinositide phospholipase C</fullName>
        <ecNumber evidence="6 20">3.1.4.11</ecNumber>
    </recommendedName>
</protein>